<keyword evidence="9 10" id="KW-0472">Membrane</keyword>
<feature type="transmembrane region" description="Helical" evidence="10">
    <location>
        <begin position="374"/>
        <end position="390"/>
    </location>
</feature>
<dbReference type="InterPro" id="IPR007315">
    <property type="entry name" value="PIG-V/Gpi18"/>
</dbReference>
<feature type="transmembrane region" description="Helical" evidence="10">
    <location>
        <begin position="104"/>
        <end position="125"/>
    </location>
</feature>
<sequence>MNQIKNIIQHPKLLLFPITIWLATRLIIAIAMLVIVPLSSNSSPEVDIKFGWDVFFAWDSQFYKTIATSGYEYSLEKKQYYTAFFPLFPLLCRAVMSMGLTFEIAGTLVNNLAFSLTLTILYFWIKERYGKSTSRWSIAVLAWCPYSIFGTVIYTEGLFLLCSTAALIAFDKKQHIWAGFWGALSTAVRLPGIALIPAFLFVSWKERRGITAYIASLAVGLGVVFYSLYCQIQFGDALAFIHAQKGWRDSAGFAWQGWLKMLMEITIGKANTRYAYIQDPWHPIILLIILVIAYLLWHFRVYLGSIKFHYGLCILWLLLWILVGDELVKSVLIFGGVYLLWFSRAKIPLVTVIYGFCSYALIFNTGITASAERYTYAIVSLAIAFGLLLARYPRWGYTILGFFAILLVTFSLRFAQNQWIA</sequence>
<evidence type="ECO:0008006" key="13">
    <source>
        <dbReference type="Google" id="ProtNLM"/>
    </source>
</evidence>
<keyword evidence="4" id="KW-0328">Glycosyltransferase</keyword>
<evidence type="ECO:0000256" key="3">
    <source>
        <dbReference type="ARBA" id="ARBA00022502"/>
    </source>
</evidence>
<evidence type="ECO:0000256" key="9">
    <source>
        <dbReference type="ARBA" id="ARBA00023136"/>
    </source>
</evidence>
<feature type="transmembrane region" description="Helical" evidence="10">
    <location>
        <begin position="347"/>
        <end position="367"/>
    </location>
</feature>
<dbReference type="EMBL" id="JACJQH010000015">
    <property type="protein sequence ID" value="MBD2196105.1"/>
    <property type="molecule type" value="Genomic_DNA"/>
</dbReference>
<evidence type="ECO:0000256" key="5">
    <source>
        <dbReference type="ARBA" id="ARBA00022679"/>
    </source>
</evidence>
<feature type="transmembrane region" description="Helical" evidence="10">
    <location>
        <begin position="315"/>
        <end position="341"/>
    </location>
</feature>
<evidence type="ECO:0000256" key="4">
    <source>
        <dbReference type="ARBA" id="ARBA00022676"/>
    </source>
</evidence>
<dbReference type="Proteomes" id="UP000658514">
    <property type="component" value="Unassembled WGS sequence"/>
</dbReference>
<dbReference type="PANTHER" id="PTHR12468">
    <property type="entry name" value="GPI MANNOSYLTRANSFERASE 2"/>
    <property type="match status" value="1"/>
</dbReference>
<accession>A0ABR8A9F4</accession>
<evidence type="ECO:0000256" key="7">
    <source>
        <dbReference type="ARBA" id="ARBA00022824"/>
    </source>
</evidence>
<comment type="caution">
    <text evidence="11">The sequence shown here is derived from an EMBL/GenBank/DDBJ whole genome shotgun (WGS) entry which is preliminary data.</text>
</comment>
<organism evidence="11 12">
    <name type="scientific">Calothrix parietina FACHB-288</name>
    <dbReference type="NCBI Taxonomy" id="2692896"/>
    <lineage>
        <taxon>Bacteria</taxon>
        <taxon>Bacillati</taxon>
        <taxon>Cyanobacteriota</taxon>
        <taxon>Cyanophyceae</taxon>
        <taxon>Nostocales</taxon>
        <taxon>Calotrichaceae</taxon>
        <taxon>Calothrix</taxon>
    </lineage>
</organism>
<keyword evidence="3" id="KW-0337">GPI-anchor biosynthesis</keyword>
<evidence type="ECO:0000313" key="11">
    <source>
        <dbReference type="EMBL" id="MBD2196105.1"/>
    </source>
</evidence>
<feature type="transmembrane region" description="Helical" evidence="10">
    <location>
        <begin position="396"/>
        <end position="415"/>
    </location>
</feature>
<keyword evidence="7" id="KW-0256">Endoplasmic reticulum</keyword>
<reference evidence="11 12" key="1">
    <citation type="journal article" date="2020" name="ISME J.">
        <title>Comparative genomics reveals insights into cyanobacterial evolution and habitat adaptation.</title>
        <authorList>
            <person name="Chen M.Y."/>
            <person name="Teng W.K."/>
            <person name="Zhao L."/>
            <person name="Hu C.X."/>
            <person name="Zhou Y.K."/>
            <person name="Han B.P."/>
            <person name="Song L.R."/>
            <person name="Shu W.S."/>
        </authorList>
    </citation>
    <scope>NUCLEOTIDE SEQUENCE [LARGE SCALE GENOMIC DNA]</scope>
    <source>
        <strain evidence="11 12">FACHB-288</strain>
    </source>
</reference>
<evidence type="ECO:0000256" key="10">
    <source>
        <dbReference type="SAM" id="Phobius"/>
    </source>
</evidence>
<evidence type="ECO:0000256" key="8">
    <source>
        <dbReference type="ARBA" id="ARBA00022989"/>
    </source>
</evidence>
<comment type="pathway">
    <text evidence="2">Glycolipid biosynthesis; glycosylphosphatidylinositol-anchor biosynthesis.</text>
</comment>
<protein>
    <recommendedName>
        <fullName evidence="13">Glycosyltransferase RgtA/B/C/D-like domain-containing protein</fullName>
    </recommendedName>
</protein>
<comment type="subcellular location">
    <subcellularLocation>
        <location evidence="1">Endoplasmic reticulum membrane</location>
        <topology evidence="1">Multi-pass membrane protein</topology>
    </subcellularLocation>
</comment>
<evidence type="ECO:0000256" key="1">
    <source>
        <dbReference type="ARBA" id="ARBA00004477"/>
    </source>
</evidence>
<proteinExistence type="predicted"/>
<feature type="transmembrane region" description="Helical" evidence="10">
    <location>
        <begin position="176"/>
        <end position="203"/>
    </location>
</feature>
<keyword evidence="6 10" id="KW-0812">Transmembrane</keyword>
<feature type="transmembrane region" description="Helical" evidence="10">
    <location>
        <begin position="12"/>
        <end position="36"/>
    </location>
</feature>
<name>A0ABR8A9F4_9CYAN</name>
<dbReference type="PANTHER" id="PTHR12468:SF2">
    <property type="entry name" value="GPI MANNOSYLTRANSFERASE 2"/>
    <property type="match status" value="1"/>
</dbReference>
<keyword evidence="12" id="KW-1185">Reference proteome</keyword>
<evidence type="ECO:0000256" key="2">
    <source>
        <dbReference type="ARBA" id="ARBA00004687"/>
    </source>
</evidence>
<keyword evidence="8 10" id="KW-1133">Transmembrane helix</keyword>
<feature type="transmembrane region" description="Helical" evidence="10">
    <location>
        <begin position="210"/>
        <end position="229"/>
    </location>
</feature>
<gene>
    <name evidence="11" type="ORF">H6G24_11440</name>
</gene>
<evidence type="ECO:0000256" key="6">
    <source>
        <dbReference type="ARBA" id="ARBA00022692"/>
    </source>
</evidence>
<feature type="transmembrane region" description="Helical" evidence="10">
    <location>
        <begin position="146"/>
        <end position="170"/>
    </location>
</feature>
<dbReference type="RefSeq" id="WP_190540939.1">
    <property type="nucleotide sequence ID" value="NZ_CAWPNO010000046.1"/>
</dbReference>
<evidence type="ECO:0000313" key="12">
    <source>
        <dbReference type="Proteomes" id="UP000658514"/>
    </source>
</evidence>
<feature type="transmembrane region" description="Helical" evidence="10">
    <location>
        <begin position="281"/>
        <end position="303"/>
    </location>
</feature>
<keyword evidence="5" id="KW-0808">Transferase</keyword>